<keyword evidence="10" id="KW-1185">Reference proteome</keyword>
<feature type="disulfide bond" evidence="7">
    <location>
        <begin position="64"/>
        <end position="73"/>
    </location>
</feature>
<feature type="transmembrane region" description="Helical" evidence="8">
    <location>
        <begin position="475"/>
        <end position="496"/>
    </location>
</feature>
<reference evidence="10" key="1">
    <citation type="submission" date="2015-02" db="EMBL/GenBank/DDBJ databases">
        <title>Genome sequencing for Strongylocentrotus purpuratus.</title>
        <authorList>
            <person name="Murali S."/>
            <person name="Liu Y."/>
            <person name="Vee V."/>
            <person name="English A."/>
            <person name="Wang M."/>
            <person name="Skinner E."/>
            <person name="Han Y."/>
            <person name="Muzny D.M."/>
            <person name="Worley K.C."/>
            <person name="Gibbs R.A."/>
        </authorList>
    </citation>
    <scope>NUCLEOTIDE SEQUENCE</scope>
</reference>
<feature type="binding site" evidence="6">
    <location>
        <position position="265"/>
    </location>
    <ligand>
        <name>Na(+)</name>
        <dbReference type="ChEBI" id="CHEBI:29101"/>
        <label>1</label>
    </ligand>
</feature>
<dbReference type="GeneID" id="115926051"/>
<reference evidence="9" key="2">
    <citation type="submission" date="2021-01" db="UniProtKB">
        <authorList>
            <consortium name="EnsemblMetazoa"/>
        </authorList>
    </citation>
    <scope>IDENTIFICATION</scope>
</reference>
<proteinExistence type="predicted"/>
<keyword evidence="6" id="KW-0479">Metal-binding</keyword>
<feature type="transmembrane region" description="Helical" evidence="8">
    <location>
        <begin position="394"/>
        <end position="417"/>
    </location>
</feature>
<evidence type="ECO:0000256" key="7">
    <source>
        <dbReference type="PIRSR" id="PIRSR600175-2"/>
    </source>
</evidence>
<dbReference type="EnsemblMetazoa" id="XM_030990365">
    <property type="protein sequence ID" value="XP_030846225"/>
    <property type="gene ID" value="LOC115926051"/>
</dbReference>
<feature type="binding site" evidence="6">
    <location>
        <position position="233"/>
    </location>
    <ligand>
        <name>Na(+)</name>
        <dbReference type="ChEBI" id="CHEBI:29101"/>
        <label>1</label>
    </ligand>
</feature>
<keyword evidence="4 8" id="KW-1133">Transmembrane helix</keyword>
<dbReference type="AlphaFoldDB" id="A0A7M7P6P4"/>
<dbReference type="Proteomes" id="UP000007110">
    <property type="component" value="Unassembled WGS sequence"/>
</dbReference>
<dbReference type="InterPro" id="IPR000175">
    <property type="entry name" value="Na/ntran_symport"/>
</dbReference>
<evidence type="ECO:0000256" key="2">
    <source>
        <dbReference type="ARBA" id="ARBA00022448"/>
    </source>
</evidence>
<feature type="transmembrane region" description="Helical" evidence="8">
    <location>
        <begin position="220"/>
        <end position="247"/>
    </location>
</feature>
<keyword evidence="7" id="KW-1015">Disulfide bond</keyword>
<organism evidence="9 10">
    <name type="scientific">Strongylocentrotus purpuratus</name>
    <name type="common">Purple sea urchin</name>
    <dbReference type="NCBI Taxonomy" id="7668"/>
    <lineage>
        <taxon>Eukaryota</taxon>
        <taxon>Metazoa</taxon>
        <taxon>Echinodermata</taxon>
        <taxon>Eleutherozoa</taxon>
        <taxon>Echinozoa</taxon>
        <taxon>Echinoidea</taxon>
        <taxon>Euechinoidea</taxon>
        <taxon>Echinacea</taxon>
        <taxon>Camarodonta</taxon>
        <taxon>Echinidea</taxon>
        <taxon>Strongylocentrotidae</taxon>
        <taxon>Strongylocentrotus</taxon>
    </lineage>
</organism>
<feature type="transmembrane region" description="Helical" evidence="8">
    <location>
        <begin position="320"/>
        <end position="352"/>
    </location>
</feature>
<accession>A0A7M7P6P4</accession>
<keyword evidence="3 8" id="KW-0812">Transmembrane</keyword>
<dbReference type="Pfam" id="PF00209">
    <property type="entry name" value="SNF"/>
    <property type="match status" value="1"/>
</dbReference>
<comment type="subcellular location">
    <subcellularLocation>
        <location evidence="1">Membrane</location>
        <topology evidence="1">Multi-pass membrane protein</topology>
    </subcellularLocation>
</comment>
<feature type="transmembrane region" description="Helical" evidence="8">
    <location>
        <begin position="364"/>
        <end position="382"/>
    </location>
</feature>
<evidence type="ECO:0000256" key="8">
    <source>
        <dbReference type="SAM" id="Phobius"/>
    </source>
</evidence>
<feature type="transmembrane region" description="Helical" evidence="8">
    <location>
        <begin position="259"/>
        <end position="282"/>
    </location>
</feature>
<dbReference type="GO" id="GO:0035725">
    <property type="term" value="P:sodium ion transmembrane transport"/>
    <property type="evidence" value="ECO:0000318"/>
    <property type="project" value="GO_Central"/>
</dbReference>
<evidence type="ECO:0000256" key="5">
    <source>
        <dbReference type="ARBA" id="ARBA00023136"/>
    </source>
</evidence>
<evidence type="ECO:0000313" key="9">
    <source>
        <dbReference type="EnsemblMetazoa" id="XP_030846225"/>
    </source>
</evidence>
<dbReference type="PANTHER" id="PTHR11616:SF325">
    <property type="entry name" value="TRANSPORTER"/>
    <property type="match status" value="1"/>
</dbReference>
<keyword evidence="2" id="KW-0813">Transport</keyword>
<dbReference type="GO" id="GO:0046872">
    <property type="term" value="F:metal ion binding"/>
    <property type="evidence" value="ECO:0007669"/>
    <property type="project" value="UniProtKB-KW"/>
</dbReference>
<evidence type="ECO:0000313" key="10">
    <source>
        <dbReference type="Proteomes" id="UP000007110"/>
    </source>
</evidence>
<protein>
    <submittedName>
        <fullName evidence="9">Uncharacterized protein</fullName>
    </submittedName>
</protein>
<dbReference type="InParanoid" id="A0A7M7P6P4"/>
<evidence type="ECO:0000256" key="1">
    <source>
        <dbReference type="ARBA" id="ARBA00004141"/>
    </source>
</evidence>
<name>A0A7M7P6P4_STRPU</name>
<feature type="binding site" evidence="6">
    <location>
        <position position="336"/>
    </location>
    <ligand>
        <name>Na(+)</name>
        <dbReference type="ChEBI" id="CHEBI:29101"/>
        <label>1</label>
    </ligand>
</feature>
<dbReference type="PRINTS" id="PR00176">
    <property type="entry name" value="NANEUSMPORT"/>
</dbReference>
<dbReference type="RefSeq" id="XP_030846225.1">
    <property type="nucleotide sequence ID" value="XM_030990365.1"/>
</dbReference>
<dbReference type="KEGG" id="spu:115926051"/>
<feature type="transmembrane region" description="Helical" evidence="8">
    <location>
        <begin position="437"/>
        <end position="455"/>
    </location>
</feature>
<sequence length="529" mass="59397">MALGQYTSSGPIRAWKICPIFQGIGVATTVVAWWRNIYYNVILAWTLYYLYSSCIGGELPWARCNNEWNTASCLNYGNEWVCVNGTYIPIDKWNAPPEESPAPSWSSWNEAVPLDDSDQCGNYPLTTNPAQEFWRIKVLGQTGTGGRGIVGHLALTLFLAWTLVYFGLRKGVKWSGKVAYFTVPFIHLVFAVLMIRGITLPGAYDGLIFYLKPIPSRLNAQAWIAAGTEVFYSFSIGLGAFTALGSFNKFHYNFYRDSIIAAYLNVWTSIYSGIIVFTFLGVEAYSEGISPGVIIADGSGSGRFFKVFPRSLAALPVPRVWSIFFFLAVLTIGLNSQLVTVKAFITSVLDLFPTWLRIGYYKEVFVLGVCFLNFLIGLSMVTQDGEYVLWLFDAYGSGIFPLIWICFFESIAIGWVYGVRKFSFNIAEMLRWKQIEWYIICWIATVPVIALFVWINNIVSWSTLSLFSNPLGICMALSSMVCIPAGMVYAVFYQLIKGDGPTFTRLERVIQPAIVPVLDEVHPDCFEML</sequence>
<keyword evidence="5 8" id="KW-0472">Membrane</keyword>
<dbReference type="SUPFAM" id="SSF161070">
    <property type="entry name" value="SNF-like"/>
    <property type="match status" value="1"/>
</dbReference>
<dbReference type="GO" id="GO:0005886">
    <property type="term" value="C:plasma membrane"/>
    <property type="evidence" value="ECO:0000318"/>
    <property type="project" value="GO_Central"/>
</dbReference>
<dbReference type="GO" id="GO:0006865">
    <property type="term" value="P:amino acid transport"/>
    <property type="evidence" value="ECO:0000318"/>
    <property type="project" value="GO_Central"/>
</dbReference>
<evidence type="ECO:0000256" key="6">
    <source>
        <dbReference type="PIRSR" id="PIRSR600175-1"/>
    </source>
</evidence>
<feature type="transmembrane region" description="Helical" evidence="8">
    <location>
        <begin position="180"/>
        <end position="200"/>
    </location>
</feature>
<dbReference type="GO" id="GO:0005332">
    <property type="term" value="F:gamma-aminobutyric acid:sodium:chloride symporter activity"/>
    <property type="evidence" value="ECO:0000318"/>
    <property type="project" value="GO_Central"/>
</dbReference>
<feature type="transmembrane region" description="Helical" evidence="8">
    <location>
        <begin position="149"/>
        <end position="168"/>
    </location>
</feature>
<dbReference type="PROSITE" id="PS50267">
    <property type="entry name" value="NA_NEUROTRAN_SYMP_3"/>
    <property type="match status" value="1"/>
</dbReference>
<dbReference type="InterPro" id="IPR037272">
    <property type="entry name" value="SNS_sf"/>
</dbReference>
<evidence type="ECO:0000256" key="4">
    <source>
        <dbReference type="ARBA" id="ARBA00022989"/>
    </source>
</evidence>
<evidence type="ECO:0000256" key="3">
    <source>
        <dbReference type="ARBA" id="ARBA00022692"/>
    </source>
</evidence>
<keyword evidence="6" id="KW-0915">Sodium</keyword>
<dbReference type="PANTHER" id="PTHR11616">
    <property type="entry name" value="SODIUM/CHLORIDE DEPENDENT TRANSPORTER"/>
    <property type="match status" value="1"/>
</dbReference>